<sequence>MLLVLVYSTDESLASSVLRDLRHIEIAPGVAVTWEQEEKVGRILGAAKRKLIERWEAEGSGPSLEYAVLKLTDEQYNAVRHMVRRALDERASALAGELRRLAADMRRGKGRVQELKARFRRLASAVAELNEASARLDIHTSALAELNEAYREANAEYLKLK</sequence>
<organism evidence="2 3">
    <name type="scientific">Thermoproteus uzoniensis (strain 768-20)</name>
    <dbReference type="NCBI Taxonomy" id="999630"/>
    <lineage>
        <taxon>Archaea</taxon>
        <taxon>Thermoproteota</taxon>
        <taxon>Thermoprotei</taxon>
        <taxon>Thermoproteales</taxon>
        <taxon>Thermoproteaceae</taxon>
        <taxon>Thermoproteus</taxon>
    </lineage>
</organism>
<accession>F2L5D3</accession>
<evidence type="ECO:0000256" key="1">
    <source>
        <dbReference type="SAM" id="Coils"/>
    </source>
</evidence>
<name>F2L5D3_THEU7</name>
<gene>
    <name evidence="2" type="ordered locus">TUZN_2101</name>
</gene>
<dbReference type="AlphaFoldDB" id="F2L5D3"/>
<keyword evidence="1" id="KW-0175">Coiled coil</keyword>
<dbReference type="RefSeq" id="WP_013680893.1">
    <property type="nucleotide sequence ID" value="NC_015315.1"/>
</dbReference>
<keyword evidence="3" id="KW-1185">Reference proteome</keyword>
<dbReference type="eggNOG" id="arCOG05427">
    <property type="taxonomic scope" value="Archaea"/>
</dbReference>
<reference evidence="2 3" key="1">
    <citation type="journal article" date="2011" name="J. Bacteriol.">
        <title>Complete genome sequence of the thermoacidophilic crenarchaeon Thermoproteus uzoniensis 768-20.</title>
        <authorList>
            <person name="Mardanov A.V."/>
            <person name="Gumerov V.M."/>
            <person name="Beletsky A.V."/>
            <person name="Prokofeva M.I."/>
            <person name="Bonch-Osmolovskaya E.A."/>
            <person name="Ravin N.V."/>
            <person name="Skryabin K.G."/>
        </authorList>
    </citation>
    <scope>NUCLEOTIDE SEQUENCE [LARGE SCALE GENOMIC DNA]</scope>
    <source>
        <strain evidence="2 3">768-20</strain>
    </source>
</reference>
<dbReference type="OrthoDB" id="28567at2157"/>
<dbReference type="EMBL" id="CP002590">
    <property type="protein sequence ID" value="AEA13558.1"/>
    <property type="molecule type" value="Genomic_DNA"/>
</dbReference>
<dbReference type="HOGENOM" id="CLU_1640032_0_0_2"/>
<proteinExistence type="predicted"/>
<protein>
    <submittedName>
        <fullName evidence="2">Uncharacterized protein</fullName>
    </submittedName>
</protein>
<evidence type="ECO:0000313" key="3">
    <source>
        <dbReference type="Proteomes" id="UP000008138"/>
    </source>
</evidence>
<dbReference type="KEGG" id="tuz:TUZN_2101"/>
<dbReference type="Proteomes" id="UP000008138">
    <property type="component" value="Chromosome"/>
</dbReference>
<dbReference type="STRING" id="999630.TUZN_2101"/>
<dbReference type="GeneID" id="10361611"/>
<reference key="2">
    <citation type="submission" date="2011-03" db="EMBL/GenBank/DDBJ databases">
        <title>Complete genome sequence of the thermoacidophilic crenarchaeon Thermoproteus uzoniensis 768-20.</title>
        <authorList>
            <person name="Mardanov A.V."/>
            <person name="Gumerov V.M."/>
            <person name="Beletsky A.V."/>
            <person name="Prokofeva M.I."/>
            <person name="Bonch-Osmolovskaya E.A."/>
            <person name="Ravin N.V."/>
            <person name="Skryabin K.G."/>
        </authorList>
    </citation>
    <scope>NUCLEOTIDE SEQUENCE</scope>
    <source>
        <strain>768-20</strain>
    </source>
</reference>
<evidence type="ECO:0000313" key="2">
    <source>
        <dbReference type="EMBL" id="AEA13558.1"/>
    </source>
</evidence>
<feature type="coiled-coil region" evidence="1">
    <location>
        <begin position="98"/>
        <end position="156"/>
    </location>
</feature>